<comment type="subcellular location">
    <subcellularLocation>
        <location evidence="1">Nucleus</location>
    </subcellularLocation>
</comment>
<evidence type="ECO:0000256" key="7">
    <source>
        <dbReference type="ARBA" id="ARBA00023015"/>
    </source>
</evidence>
<dbReference type="PANTHER" id="PTHR13293">
    <property type="entry name" value="AKIRIN-RELATED"/>
    <property type="match status" value="1"/>
</dbReference>
<dbReference type="PANTHER" id="PTHR13293:SF8">
    <property type="entry name" value="AKIRIN-2"/>
    <property type="match status" value="1"/>
</dbReference>
<keyword evidence="3" id="KW-0813">Transport</keyword>
<keyword evidence="13" id="KW-1185">Reference proteome</keyword>
<dbReference type="GO" id="GO:0000785">
    <property type="term" value="C:chromatin"/>
    <property type="evidence" value="ECO:0007669"/>
    <property type="project" value="TreeGrafter"/>
</dbReference>
<dbReference type="InterPro" id="IPR024132">
    <property type="entry name" value="Akirin"/>
</dbReference>
<feature type="compositionally biased region" description="Low complexity" evidence="11">
    <location>
        <begin position="100"/>
        <end position="116"/>
    </location>
</feature>
<keyword evidence="7" id="KW-0805">Transcription regulation</keyword>
<evidence type="ECO:0000256" key="5">
    <source>
        <dbReference type="ARBA" id="ARBA00022491"/>
    </source>
</evidence>
<evidence type="ECO:0000256" key="11">
    <source>
        <dbReference type="SAM" id="MobiDB-lite"/>
    </source>
</evidence>
<dbReference type="Proteomes" id="UP000694540">
    <property type="component" value="Unplaced"/>
</dbReference>
<evidence type="ECO:0000256" key="10">
    <source>
        <dbReference type="ARBA" id="ARBA00040463"/>
    </source>
</evidence>
<accession>A0A8C3WFE7</accession>
<dbReference type="AlphaFoldDB" id="A0A8C3WFE7"/>
<dbReference type="GeneTree" id="ENSGT00940000156096"/>
<evidence type="ECO:0000256" key="9">
    <source>
        <dbReference type="ARBA" id="ARBA00023242"/>
    </source>
</evidence>
<evidence type="ECO:0000313" key="13">
    <source>
        <dbReference type="Proteomes" id="UP000694540"/>
    </source>
</evidence>
<reference evidence="12" key="2">
    <citation type="submission" date="2025-09" db="UniProtKB">
        <authorList>
            <consortium name="Ensembl"/>
        </authorList>
    </citation>
    <scope>IDENTIFICATION</scope>
</reference>
<sequence>LYEGAFLSHTHVFDYLSPIVQDRTENHRCYASSGKVHGSIMEAQENRHKRAWEPDTDGDTNSESGLGSVSQRMQKRRHLETSFQQTDPCCTSDAQPHAFPLSGPTSPGTPSAASSPLKKEQPLFTLRQAGMICECLLKEREEEVREEYEDIWHTKLAEQYDAFVKFTHDQIMQRDGEQPASYIS</sequence>
<feature type="compositionally biased region" description="Polar residues" evidence="11">
    <location>
        <begin position="81"/>
        <end position="94"/>
    </location>
</feature>
<protein>
    <recommendedName>
        <fullName evidence="10">Akirin-2</fullName>
    </recommendedName>
</protein>
<dbReference type="Ensembl" id="ENSCWAT00000017056.1">
    <property type="protein sequence ID" value="ENSCWAP00000015710.1"/>
    <property type="gene ID" value="ENSCWAG00000012205.1"/>
</dbReference>
<dbReference type="GO" id="GO:0045089">
    <property type="term" value="P:positive regulation of innate immune response"/>
    <property type="evidence" value="ECO:0007669"/>
    <property type="project" value="TreeGrafter"/>
</dbReference>
<evidence type="ECO:0000256" key="3">
    <source>
        <dbReference type="ARBA" id="ARBA00022448"/>
    </source>
</evidence>
<evidence type="ECO:0000256" key="6">
    <source>
        <dbReference type="ARBA" id="ARBA00022927"/>
    </source>
</evidence>
<proteinExistence type="inferred from homology"/>
<dbReference type="GO" id="GO:0045944">
    <property type="term" value="P:positive regulation of transcription by RNA polymerase II"/>
    <property type="evidence" value="ECO:0007669"/>
    <property type="project" value="TreeGrafter"/>
</dbReference>
<feature type="compositionally biased region" description="Polar residues" evidence="11">
    <location>
        <begin position="61"/>
        <end position="72"/>
    </location>
</feature>
<comment type="similarity">
    <text evidence="2">Belongs to the akirin family.</text>
</comment>
<keyword evidence="8" id="KW-0804">Transcription</keyword>
<evidence type="ECO:0000256" key="4">
    <source>
        <dbReference type="ARBA" id="ARBA00022473"/>
    </source>
</evidence>
<reference evidence="12" key="1">
    <citation type="submission" date="2025-08" db="UniProtKB">
        <authorList>
            <consortium name="Ensembl"/>
        </authorList>
    </citation>
    <scope>IDENTIFICATION</scope>
</reference>
<organism evidence="12 13">
    <name type="scientific">Catagonus wagneri</name>
    <name type="common">Chacoan peccary</name>
    <dbReference type="NCBI Taxonomy" id="51154"/>
    <lineage>
        <taxon>Eukaryota</taxon>
        <taxon>Metazoa</taxon>
        <taxon>Chordata</taxon>
        <taxon>Craniata</taxon>
        <taxon>Vertebrata</taxon>
        <taxon>Euteleostomi</taxon>
        <taxon>Mammalia</taxon>
        <taxon>Eutheria</taxon>
        <taxon>Laurasiatheria</taxon>
        <taxon>Artiodactyla</taxon>
        <taxon>Suina</taxon>
        <taxon>Tayassuidae</taxon>
        <taxon>Catagonus</taxon>
    </lineage>
</organism>
<evidence type="ECO:0000313" key="12">
    <source>
        <dbReference type="Ensembl" id="ENSCWAP00000015710.1"/>
    </source>
</evidence>
<keyword evidence="9" id="KW-0539">Nucleus</keyword>
<name>A0A8C3WFE7_9CETA</name>
<keyword evidence="6" id="KW-0653">Protein transport</keyword>
<evidence type="ECO:0000256" key="8">
    <source>
        <dbReference type="ARBA" id="ARBA00023163"/>
    </source>
</evidence>
<keyword evidence="4" id="KW-0217">Developmental protein</keyword>
<evidence type="ECO:0000256" key="1">
    <source>
        <dbReference type="ARBA" id="ARBA00004123"/>
    </source>
</evidence>
<keyword evidence="5" id="KW-0678">Repressor</keyword>
<dbReference type="GO" id="GO:0003712">
    <property type="term" value="F:transcription coregulator activity"/>
    <property type="evidence" value="ECO:0007669"/>
    <property type="project" value="TreeGrafter"/>
</dbReference>
<feature type="region of interest" description="Disordered" evidence="11">
    <location>
        <begin position="46"/>
        <end position="117"/>
    </location>
</feature>
<dbReference type="GO" id="GO:0005634">
    <property type="term" value="C:nucleus"/>
    <property type="evidence" value="ECO:0007669"/>
    <property type="project" value="UniProtKB-SubCell"/>
</dbReference>
<evidence type="ECO:0000256" key="2">
    <source>
        <dbReference type="ARBA" id="ARBA00005625"/>
    </source>
</evidence>
<dbReference type="GO" id="GO:0015031">
    <property type="term" value="P:protein transport"/>
    <property type="evidence" value="ECO:0007669"/>
    <property type="project" value="UniProtKB-KW"/>
</dbReference>